<proteinExistence type="predicted"/>
<organism evidence="1 2">
    <name type="scientific">Candidatus Paraprevotella stercoravium</name>
    <dbReference type="NCBI Taxonomy" id="2838725"/>
    <lineage>
        <taxon>Bacteria</taxon>
        <taxon>Pseudomonadati</taxon>
        <taxon>Bacteroidota</taxon>
        <taxon>Bacteroidia</taxon>
        <taxon>Bacteroidales</taxon>
        <taxon>Prevotellaceae</taxon>
        <taxon>Paraprevotella</taxon>
    </lineage>
</organism>
<comment type="caution">
    <text evidence="1">The sequence shown here is derived from an EMBL/GenBank/DDBJ whole genome shotgun (WGS) entry which is preliminary data.</text>
</comment>
<dbReference type="EMBL" id="JAHLFU010000292">
    <property type="protein sequence ID" value="MBU3854846.1"/>
    <property type="molecule type" value="Genomic_DNA"/>
</dbReference>
<reference evidence="1" key="2">
    <citation type="submission" date="2021-04" db="EMBL/GenBank/DDBJ databases">
        <authorList>
            <person name="Gilroy R."/>
        </authorList>
    </citation>
    <scope>NUCLEOTIDE SEQUENCE</scope>
    <source>
        <strain evidence="1">G3-2149</strain>
    </source>
</reference>
<evidence type="ECO:0000313" key="2">
    <source>
        <dbReference type="Proteomes" id="UP000823865"/>
    </source>
</evidence>
<name>A0A9E2L851_9BACT</name>
<dbReference type="Proteomes" id="UP000823865">
    <property type="component" value="Unassembled WGS sequence"/>
</dbReference>
<evidence type="ECO:0000313" key="1">
    <source>
        <dbReference type="EMBL" id="MBU3854846.1"/>
    </source>
</evidence>
<accession>A0A9E2L851</accession>
<dbReference type="AlphaFoldDB" id="A0A9E2L851"/>
<reference evidence="1" key="1">
    <citation type="journal article" date="2021" name="PeerJ">
        <title>Extensive microbial diversity within the chicken gut microbiome revealed by metagenomics and culture.</title>
        <authorList>
            <person name="Gilroy R."/>
            <person name="Ravi A."/>
            <person name="Getino M."/>
            <person name="Pursley I."/>
            <person name="Horton D.L."/>
            <person name="Alikhan N.F."/>
            <person name="Baker D."/>
            <person name="Gharbi K."/>
            <person name="Hall N."/>
            <person name="Watson M."/>
            <person name="Adriaenssens E.M."/>
            <person name="Foster-Nyarko E."/>
            <person name="Jarju S."/>
            <person name="Secka A."/>
            <person name="Antonio M."/>
            <person name="Oren A."/>
            <person name="Chaudhuri R.R."/>
            <person name="La Ragione R."/>
            <person name="Hildebrand F."/>
            <person name="Pallen M.J."/>
        </authorList>
    </citation>
    <scope>NUCLEOTIDE SEQUENCE</scope>
    <source>
        <strain evidence="1">G3-2149</strain>
    </source>
</reference>
<sequence length="97" mass="10436">MAEIKIQGETINQRPEKTQLDGTEALLLQDTEGTKHAKASTLKTFVQPELSGYATKTELNAKVSGTGLTSIQVVTELPSEQQSGVLYIVQESGEETA</sequence>
<gene>
    <name evidence="1" type="ORF">H9789_13735</name>
</gene>
<protein>
    <submittedName>
        <fullName evidence="1">Uncharacterized protein</fullName>
    </submittedName>
</protein>